<gene>
    <name evidence="3" type="ORF">Z042_16525</name>
</gene>
<dbReference type="KEGG" id="sfo:Z042_16525"/>
<evidence type="ECO:0000256" key="1">
    <source>
        <dbReference type="SAM" id="Phobius"/>
    </source>
</evidence>
<dbReference type="Proteomes" id="UP000019030">
    <property type="component" value="Chromosome"/>
</dbReference>
<feature type="transmembrane region" description="Helical" evidence="1">
    <location>
        <begin position="35"/>
        <end position="55"/>
    </location>
</feature>
<dbReference type="STRING" id="1441930.Z042_16525"/>
<protein>
    <submittedName>
        <fullName evidence="3">Membrane protein</fullName>
    </submittedName>
</protein>
<dbReference type="eggNOG" id="ENOG502ZTJV">
    <property type="taxonomic scope" value="Bacteria"/>
</dbReference>
<proteinExistence type="predicted"/>
<dbReference type="PATRIC" id="fig|1441930.4.peg.3258"/>
<feature type="transmembrane region" description="Helical" evidence="1">
    <location>
        <begin position="147"/>
        <end position="170"/>
    </location>
</feature>
<feature type="transmembrane region" description="Helical" evidence="1">
    <location>
        <begin position="12"/>
        <end position="29"/>
    </location>
</feature>
<feature type="transmembrane region" description="Helical" evidence="1">
    <location>
        <begin position="76"/>
        <end position="96"/>
    </location>
</feature>
<keyword evidence="1" id="KW-1133">Transmembrane helix</keyword>
<accession>W0LFH8</accession>
<feature type="transmembrane region" description="Helical" evidence="1">
    <location>
        <begin position="116"/>
        <end position="135"/>
    </location>
</feature>
<dbReference type="AlphaFoldDB" id="W0LFH8"/>
<organism evidence="3 4">
    <name type="scientific">Chania multitudinisentens RB-25</name>
    <dbReference type="NCBI Taxonomy" id="1441930"/>
    <lineage>
        <taxon>Bacteria</taxon>
        <taxon>Pseudomonadati</taxon>
        <taxon>Pseudomonadota</taxon>
        <taxon>Gammaproteobacteria</taxon>
        <taxon>Enterobacterales</taxon>
        <taxon>Yersiniaceae</taxon>
        <taxon>Chania</taxon>
    </lineage>
</organism>
<feature type="transmembrane region" description="Helical" evidence="1">
    <location>
        <begin position="195"/>
        <end position="220"/>
    </location>
</feature>
<dbReference type="OrthoDB" id="9779183at2"/>
<evidence type="ECO:0000313" key="3">
    <source>
        <dbReference type="EMBL" id="AHG21027.1"/>
    </source>
</evidence>
<keyword evidence="1" id="KW-0472">Membrane</keyword>
<evidence type="ECO:0000313" key="4">
    <source>
        <dbReference type="Proteomes" id="UP000019030"/>
    </source>
</evidence>
<keyword evidence="4" id="KW-1185">Reference proteome</keyword>
<dbReference type="EMBL" id="CP007044">
    <property type="protein sequence ID" value="AHG21027.1"/>
    <property type="molecule type" value="Genomic_DNA"/>
</dbReference>
<dbReference type="InterPro" id="IPR025517">
    <property type="entry name" value="DUF4405"/>
</dbReference>
<name>W0LFH8_9GAMM</name>
<reference evidence="3 4" key="1">
    <citation type="submission" date="2014-01" db="EMBL/GenBank/DDBJ databases">
        <title>Isolation of Serratia multitudinisentens RB-25 from Ex-Landfill site.</title>
        <authorList>
            <person name="Robson E.H.J."/>
        </authorList>
    </citation>
    <scope>NUCLEOTIDE SEQUENCE [LARGE SCALE GENOMIC DNA]</scope>
    <source>
        <strain evidence="3 4">RB-25</strain>
    </source>
</reference>
<sequence length="237" mass="27604">MKAKYKFQVVQDMVMMMILLSLMGFHLWDEDIHEWLGIAFLLIILLHNGLNIHWFSKLAQGEYSAFRIMQVTVNLLLIWVLSSAIISGMMLSKHLLPDLPIHSSSDLVRKIHMTSVHWGHIIIAVHLGLHWKMLANFFCKIWHISPLSFLAAGLMPAIFLCIATYGLYVFMQRDLLPYLLIQVDFAFFDFEESKALFYLDFFAVTMLFVYLTRILLWLFLSNNEQGNNTEIKTSEKV</sequence>
<reference evidence="3 4" key="2">
    <citation type="submission" date="2015-03" db="EMBL/GenBank/DDBJ databases">
        <authorList>
            <person name="Chan K.-G."/>
        </authorList>
    </citation>
    <scope>NUCLEOTIDE SEQUENCE [LARGE SCALE GENOMIC DNA]</scope>
    <source>
        <strain evidence="3 4">RB-25</strain>
    </source>
</reference>
<dbReference type="Pfam" id="PF14358">
    <property type="entry name" value="DUF4405"/>
    <property type="match status" value="1"/>
</dbReference>
<keyword evidence="1" id="KW-0812">Transmembrane</keyword>
<evidence type="ECO:0000259" key="2">
    <source>
        <dbReference type="Pfam" id="PF14358"/>
    </source>
</evidence>
<dbReference type="HOGENOM" id="CLU_076881_0_0_6"/>
<dbReference type="RefSeq" id="WP_024912143.1">
    <property type="nucleotide sequence ID" value="NZ_CP007044.2"/>
</dbReference>
<feature type="domain" description="Flavinylation-associated cytochrome" evidence="2">
    <location>
        <begin position="73"/>
        <end position="131"/>
    </location>
</feature>